<dbReference type="EMBL" id="JACSQY010000004">
    <property type="protein sequence ID" value="MBD7908202.1"/>
    <property type="molecule type" value="Genomic_DNA"/>
</dbReference>
<feature type="domain" description="Aminoglycoside phosphotransferase" evidence="1">
    <location>
        <begin position="57"/>
        <end position="241"/>
    </location>
</feature>
<evidence type="ECO:0000313" key="3">
    <source>
        <dbReference type="Proteomes" id="UP000659496"/>
    </source>
</evidence>
<keyword evidence="3" id="KW-1185">Reference proteome</keyword>
<accession>A0ABR8PJ46</accession>
<dbReference type="Gene3D" id="3.90.1200.10">
    <property type="match status" value="1"/>
</dbReference>
<comment type="caution">
    <text evidence="2">The sequence shown here is derived from an EMBL/GenBank/DDBJ whole genome shotgun (WGS) entry which is preliminary data.</text>
</comment>
<name>A0ABR8PJ46_9BACL</name>
<evidence type="ECO:0000313" key="2">
    <source>
        <dbReference type="EMBL" id="MBD7908202.1"/>
    </source>
</evidence>
<protein>
    <recommendedName>
        <fullName evidence="1">Aminoglycoside phosphotransferase domain-containing protein</fullName>
    </recommendedName>
</protein>
<gene>
    <name evidence="2" type="ORF">H9659_07665</name>
</gene>
<evidence type="ECO:0000259" key="1">
    <source>
        <dbReference type="Pfam" id="PF01636"/>
    </source>
</evidence>
<dbReference type="Pfam" id="PF01636">
    <property type="entry name" value="APH"/>
    <property type="match status" value="1"/>
</dbReference>
<dbReference type="InterPro" id="IPR011009">
    <property type="entry name" value="Kinase-like_dom_sf"/>
</dbReference>
<dbReference type="InterPro" id="IPR002575">
    <property type="entry name" value="Aminoglycoside_PTrfase"/>
</dbReference>
<dbReference type="Proteomes" id="UP000659496">
    <property type="component" value="Unassembled WGS sequence"/>
</dbReference>
<proteinExistence type="predicted"/>
<dbReference type="SUPFAM" id="SSF56112">
    <property type="entry name" value="Protein kinase-like (PK-like)"/>
    <property type="match status" value="1"/>
</dbReference>
<reference evidence="2 3" key="1">
    <citation type="submission" date="2020-08" db="EMBL/GenBank/DDBJ databases">
        <title>A Genomic Blueprint of the Chicken Gut Microbiome.</title>
        <authorList>
            <person name="Gilroy R."/>
            <person name="Ravi A."/>
            <person name="Getino M."/>
            <person name="Pursley I."/>
            <person name="Horton D.L."/>
            <person name="Alikhan N.-F."/>
            <person name="Baker D."/>
            <person name="Gharbi K."/>
            <person name="Hall N."/>
            <person name="Watson M."/>
            <person name="Adriaenssens E.M."/>
            <person name="Foster-Nyarko E."/>
            <person name="Jarju S."/>
            <person name="Secka A."/>
            <person name="Antonio M."/>
            <person name="Oren A."/>
            <person name="Chaudhuri R."/>
            <person name="La Ragione R.M."/>
            <person name="Hildebrand F."/>
            <person name="Pallen M.J."/>
        </authorList>
    </citation>
    <scope>NUCLEOTIDE SEQUENCE [LARGE SCALE GENOMIC DNA]</scope>
    <source>
        <strain evidence="2 3">Sa3CUA8</strain>
    </source>
</reference>
<sequence length="313" mass="36222">MYTEQISAICKKYDIDPVEVDRLRTSEKVLARVKSNSNYLLKGERAELSYWEACCQYAQLLHENNMHVARYLKNRDGCYVTEQECFVFTLERVLTGQELTCMTDALFYELGSLLGEQHNVSMQLKSPFTTATSWSLFGGNATENLGDYDENELSFFEFRDYYQSHPLYATIESLYLGYRKVLQRAWAELPQGAVQGDFCYYNMVQEENGKLGIFDFNLAGNEVYLNEAVAVAVYHAWHAPYEGNLTEQERSLLFLASYTAERPFIESERVLLPILKSVIRAFRFDRVEAGVSLDDEQKRNEFVQETLDILREA</sequence>
<organism evidence="2 3">
    <name type="scientific">Sporosarcina gallistercoris</name>
    <dbReference type="NCBI Taxonomy" id="2762245"/>
    <lineage>
        <taxon>Bacteria</taxon>
        <taxon>Bacillati</taxon>
        <taxon>Bacillota</taxon>
        <taxon>Bacilli</taxon>
        <taxon>Bacillales</taxon>
        <taxon>Caryophanaceae</taxon>
        <taxon>Sporosarcina</taxon>
    </lineage>
</organism>
<dbReference type="RefSeq" id="WP_191689346.1">
    <property type="nucleotide sequence ID" value="NZ_JACSQY010000004.1"/>
</dbReference>